<protein>
    <submittedName>
        <fullName evidence="1">Uncharacterized protein</fullName>
    </submittedName>
</protein>
<sequence>MHVEHEILERPYVNDETMLGDQVSDIPRSNFWASEDGYAWDMEELAAALSANGGVMRNPLSRELFSPEDVRSIVQHPLGGHLGALQVQQAELVKGLRQSTIERLSQLSKLLLEDQSLDSIPSRRGIDEFLNYLASLPASEQKAVDMLRVPARDSHTGQAYDWSIGDALRDGQANKVCLHKTGDFIGQAATHLKLQR</sequence>
<gene>
    <name evidence="1" type="ORF">M501DRAFT_1006362</name>
</gene>
<dbReference type="OrthoDB" id="5379086at2759"/>
<evidence type="ECO:0000313" key="1">
    <source>
        <dbReference type="EMBL" id="KAF2837826.1"/>
    </source>
</evidence>
<comment type="caution">
    <text evidence="1">The sequence shown here is derived from an EMBL/GenBank/DDBJ whole genome shotgun (WGS) entry which is preliminary data.</text>
</comment>
<dbReference type="Proteomes" id="UP000799429">
    <property type="component" value="Unassembled WGS sequence"/>
</dbReference>
<reference evidence="1" key="1">
    <citation type="journal article" date="2020" name="Stud. Mycol.">
        <title>101 Dothideomycetes genomes: a test case for predicting lifestyles and emergence of pathogens.</title>
        <authorList>
            <person name="Haridas S."/>
            <person name="Albert R."/>
            <person name="Binder M."/>
            <person name="Bloem J."/>
            <person name="Labutti K."/>
            <person name="Salamov A."/>
            <person name="Andreopoulos B."/>
            <person name="Baker S."/>
            <person name="Barry K."/>
            <person name="Bills G."/>
            <person name="Bluhm B."/>
            <person name="Cannon C."/>
            <person name="Castanera R."/>
            <person name="Culley D."/>
            <person name="Daum C."/>
            <person name="Ezra D."/>
            <person name="Gonzalez J."/>
            <person name="Henrissat B."/>
            <person name="Kuo A."/>
            <person name="Liang C."/>
            <person name="Lipzen A."/>
            <person name="Lutzoni F."/>
            <person name="Magnuson J."/>
            <person name="Mondo S."/>
            <person name="Nolan M."/>
            <person name="Ohm R."/>
            <person name="Pangilinan J."/>
            <person name="Park H.-J."/>
            <person name="Ramirez L."/>
            <person name="Alfaro M."/>
            <person name="Sun H."/>
            <person name="Tritt A."/>
            <person name="Yoshinaga Y."/>
            <person name="Zwiers L.-H."/>
            <person name="Turgeon B."/>
            <person name="Goodwin S."/>
            <person name="Spatafora J."/>
            <person name="Crous P."/>
            <person name="Grigoriev I."/>
        </authorList>
    </citation>
    <scope>NUCLEOTIDE SEQUENCE</scope>
    <source>
        <strain evidence="1">CBS 101060</strain>
    </source>
</reference>
<keyword evidence="2" id="KW-1185">Reference proteome</keyword>
<dbReference type="EMBL" id="MU006098">
    <property type="protein sequence ID" value="KAF2837826.1"/>
    <property type="molecule type" value="Genomic_DNA"/>
</dbReference>
<proteinExistence type="predicted"/>
<organism evidence="1 2">
    <name type="scientific">Patellaria atrata CBS 101060</name>
    <dbReference type="NCBI Taxonomy" id="1346257"/>
    <lineage>
        <taxon>Eukaryota</taxon>
        <taxon>Fungi</taxon>
        <taxon>Dikarya</taxon>
        <taxon>Ascomycota</taxon>
        <taxon>Pezizomycotina</taxon>
        <taxon>Dothideomycetes</taxon>
        <taxon>Dothideomycetes incertae sedis</taxon>
        <taxon>Patellariales</taxon>
        <taxon>Patellariaceae</taxon>
        <taxon>Patellaria</taxon>
    </lineage>
</organism>
<dbReference type="AlphaFoldDB" id="A0A9P4S825"/>
<accession>A0A9P4S825</accession>
<evidence type="ECO:0000313" key="2">
    <source>
        <dbReference type="Proteomes" id="UP000799429"/>
    </source>
</evidence>
<name>A0A9P4S825_9PEZI</name>